<sequence length="349" mass="38221">MFLAIKEIKHDKLRYGLIISLIFFVSYLVFVLTGLASGLSNLNKSALEPWHAERIILNKDAQGRLAQSFLPLRDLGKIGNRGAQIAQYSTIVKGKSGQKEENTQLLAVNKDEFIYKRLPLIAGDKFTAEKEALASAKFKTDGYKVGDYFTTANSKEQIKIVGFTKEASLNAAPVVYISFETLGKIDKDVTNGVVLNKKLDKNIKLSDSESYTLTQFINKLPGYSAQQLTFNFMIGFLFIIILIIISIFLYILTIQKLPNFGVMKAQGIPTRYLVLNTLTQTLIISVAGVGVAIVLSILTAVVLPTQVPISISLSSVCVAGTGIILMSLLGSLIPIQQIIRVDPVKMIGG</sequence>
<reference evidence="13 14" key="1">
    <citation type="journal article" date="2015" name="Genome Announc.">
        <title>Expanding the biotechnology potential of lactobacilli through comparative genomics of 213 strains and associated genera.</title>
        <authorList>
            <person name="Sun Z."/>
            <person name="Harris H.M."/>
            <person name="McCann A."/>
            <person name="Guo C."/>
            <person name="Argimon S."/>
            <person name="Zhang W."/>
            <person name="Yang X."/>
            <person name="Jeffery I.B."/>
            <person name="Cooney J.C."/>
            <person name="Kagawa T.F."/>
            <person name="Liu W."/>
            <person name="Song Y."/>
            <person name="Salvetti E."/>
            <person name="Wrobel A."/>
            <person name="Rasinkangas P."/>
            <person name="Parkhill J."/>
            <person name="Rea M.C."/>
            <person name="O'Sullivan O."/>
            <person name="Ritari J."/>
            <person name="Douillard F.P."/>
            <person name="Paul Ross R."/>
            <person name="Yang R."/>
            <person name="Briner A.E."/>
            <person name="Felis G.E."/>
            <person name="de Vos W.M."/>
            <person name="Barrangou R."/>
            <person name="Klaenhammer T.R."/>
            <person name="Caufield P.W."/>
            <person name="Cui Y."/>
            <person name="Zhang H."/>
            <person name="O'Toole P.W."/>
        </authorList>
    </citation>
    <scope>NUCLEOTIDE SEQUENCE [LARGE SCALE GENOMIC DNA]</scope>
    <source>
        <strain evidence="13 14">DSM 19972</strain>
    </source>
</reference>
<dbReference type="EMBL" id="AZEH01000034">
    <property type="protein sequence ID" value="KRL05065.1"/>
    <property type="molecule type" value="Genomic_DNA"/>
</dbReference>
<evidence type="ECO:0000256" key="8">
    <source>
        <dbReference type="ARBA" id="ARBA00022989"/>
    </source>
</evidence>
<keyword evidence="14" id="KW-1185">Reference proteome</keyword>
<dbReference type="RefSeq" id="WP_057895916.1">
    <property type="nucleotide sequence ID" value="NZ_AZEH01000034.1"/>
</dbReference>
<dbReference type="OrthoDB" id="384327at2"/>
<dbReference type="PANTHER" id="PTHR43738:SF1">
    <property type="entry name" value="HEMIN TRANSPORT SYSTEM PERMEASE PROTEIN HRTB-RELATED"/>
    <property type="match status" value="1"/>
</dbReference>
<dbReference type="STRING" id="1423777.FD46_GL001006"/>
<organism evidence="13 14">
    <name type="scientific">Liquorilactobacillus oeni DSM 19972</name>
    <dbReference type="NCBI Taxonomy" id="1423777"/>
    <lineage>
        <taxon>Bacteria</taxon>
        <taxon>Bacillati</taxon>
        <taxon>Bacillota</taxon>
        <taxon>Bacilli</taxon>
        <taxon>Lactobacillales</taxon>
        <taxon>Lactobacillaceae</taxon>
        <taxon>Liquorilactobacillus</taxon>
    </lineage>
</organism>
<dbReference type="InterPro" id="IPR051125">
    <property type="entry name" value="ABC-4/HrtB_transporter"/>
</dbReference>
<evidence type="ECO:0000256" key="4">
    <source>
        <dbReference type="ARBA" id="ARBA00016962"/>
    </source>
</evidence>
<comment type="subunit">
    <text evidence="3">The complex is composed of two ATP-binding proteins (HrtA), two transmembrane proteins (HrtB) and a solute-binding protein.</text>
</comment>
<feature type="domain" description="ABC3 transporter permease C-terminal" evidence="12">
    <location>
        <begin position="232"/>
        <end position="343"/>
    </location>
</feature>
<evidence type="ECO:0000256" key="5">
    <source>
        <dbReference type="ARBA" id="ARBA00022448"/>
    </source>
</evidence>
<dbReference type="AlphaFoldDB" id="A0A0R1MB10"/>
<keyword evidence="5" id="KW-0813">Transport</keyword>
<evidence type="ECO:0000256" key="11">
    <source>
        <dbReference type="SAM" id="Phobius"/>
    </source>
</evidence>
<evidence type="ECO:0000256" key="10">
    <source>
        <dbReference type="ARBA" id="ARBA00024973"/>
    </source>
</evidence>
<feature type="transmembrane region" description="Helical" evidence="11">
    <location>
        <begin position="228"/>
        <end position="252"/>
    </location>
</feature>
<evidence type="ECO:0000256" key="7">
    <source>
        <dbReference type="ARBA" id="ARBA00022692"/>
    </source>
</evidence>
<dbReference type="Proteomes" id="UP000051686">
    <property type="component" value="Unassembled WGS sequence"/>
</dbReference>
<dbReference type="PATRIC" id="fig|1423777.3.peg.1041"/>
<feature type="transmembrane region" description="Helical" evidence="11">
    <location>
        <begin position="309"/>
        <end position="335"/>
    </location>
</feature>
<evidence type="ECO:0000256" key="2">
    <source>
        <dbReference type="ARBA" id="ARBA00008697"/>
    </source>
</evidence>
<keyword evidence="7 11" id="KW-0812">Transmembrane</keyword>
<comment type="caution">
    <text evidence="13">The sequence shown here is derived from an EMBL/GenBank/DDBJ whole genome shotgun (WGS) entry which is preliminary data.</text>
</comment>
<evidence type="ECO:0000313" key="13">
    <source>
        <dbReference type="EMBL" id="KRL05065.1"/>
    </source>
</evidence>
<evidence type="ECO:0000256" key="6">
    <source>
        <dbReference type="ARBA" id="ARBA00022475"/>
    </source>
</evidence>
<proteinExistence type="inferred from homology"/>
<evidence type="ECO:0000313" key="14">
    <source>
        <dbReference type="Proteomes" id="UP000051686"/>
    </source>
</evidence>
<dbReference type="Pfam" id="PF02687">
    <property type="entry name" value="FtsX"/>
    <property type="match status" value="1"/>
</dbReference>
<dbReference type="GO" id="GO:0005886">
    <property type="term" value="C:plasma membrane"/>
    <property type="evidence" value="ECO:0007669"/>
    <property type="project" value="UniProtKB-SubCell"/>
</dbReference>
<keyword evidence="6" id="KW-1003">Cell membrane</keyword>
<feature type="transmembrane region" description="Helical" evidence="11">
    <location>
        <begin position="273"/>
        <end position="303"/>
    </location>
</feature>
<keyword evidence="8 11" id="KW-1133">Transmembrane helix</keyword>
<comment type="similarity">
    <text evidence="2">Belongs to the ABC-4 integral membrane protein family. HrtB subfamily.</text>
</comment>
<accession>A0A0R1MB10</accession>
<protein>
    <recommendedName>
        <fullName evidence="4">Putative hemin transport system permease protein HrtB</fullName>
    </recommendedName>
</protein>
<comment type="function">
    <text evidence="10">Part of the ABC transporter complex hrt involved in hemin import. Responsible for the translocation of the substrate across the membrane.</text>
</comment>
<dbReference type="PANTHER" id="PTHR43738">
    <property type="entry name" value="ABC TRANSPORTER, MEMBRANE PROTEIN"/>
    <property type="match status" value="1"/>
</dbReference>
<evidence type="ECO:0000256" key="9">
    <source>
        <dbReference type="ARBA" id="ARBA00023136"/>
    </source>
</evidence>
<dbReference type="InterPro" id="IPR003838">
    <property type="entry name" value="ABC3_permease_C"/>
</dbReference>
<comment type="subcellular location">
    <subcellularLocation>
        <location evidence="1">Cell membrane</location>
        <topology evidence="1">Multi-pass membrane protein</topology>
    </subcellularLocation>
</comment>
<evidence type="ECO:0000259" key="12">
    <source>
        <dbReference type="Pfam" id="PF02687"/>
    </source>
</evidence>
<evidence type="ECO:0000256" key="1">
    <source>
        <dbReference type="ARBA" id="ARBA00004651"/>
    </source>
</evidence>
<evidence type="ECO:0000256" key="3">
    <source>
        <dbReference type="ARBA" id="ARBA00011131"/>
    </source>
</evidence>
<name>A0A0R1MB10_9LACO</name>
<keyword evidence="9 11" id="KW-0472">Membrane</keyword>
<gene>
    <name evidence="13" type="ORF">FD46_GL001006</name>
</gene>
<feature type="transmembrane region" description="Helical" evidence="11">
    <location>
        <begin position="15"/>
        <end position="39"/>
    </location>
</feature>